<name>U4L4Q7_PYROM</name>
<dbReference type="AlphaFoldDB" id="U4L4Q7"/>
<organism evidence="2 3">
    <name type="scientific">Pyronema omphalodes (strain CBS 100304)</name>
    <name type="common">Pyronema confluens</name>
    <dbReference type="NCBI Taxonomy" id="1076935"/>
    <lineage>
        <taxon>Eukaryota</taxon>
        <taxon>Fungi</taxon>
        <taxon>Dikarya</taxon>
        <taxon>Ascomycota</taxon>
        <taxon>Pezizomycotina</taxon>
        <taxon>Pezizomycetes</taxon>
        <taxon>Pezizales</taxon>
        <taxon>Pyronemataceae</taxon>
        <taxon>Pyronema</taxon>
    </lineage>
</organism>
<proteinExistence type="predicted"/>
<evidence type="ECO:0008006" key="4">
    <source>
        <dbReference type="Google" id="ProtNLM"/>
    </source>
</evidence>
<evidence type="ECO:0000256" key="1">
    <source>
        <dbReference type="SAM" id="MobiDB-lite"/>
    </source>
</evidence>
<dbReference type="Proteomes" id="UP000018144">
    <property type="component" value="Unassembled WGS sequence"/>
</dbReference>
<dbReference type="OrthoDB" id="5424797at2759"/>
<gene>
    <name evidence="2" type="ORF">PCON_06877</name>
</gene>
<protein>
    <recommendedName>
        <fullName evidence="4">C2H2-type domain-containing protein</fullName>
    </recommendedName>
</protein>
<accession>U4L4Q7</accession>
<dbReference type="EMBL" id="HF935349">
    <property type="protein sequence ID" value="CCX07288.1"/>
    <property type="molecule type" value="Genomic_DNA"/>
</dbReference>
<dbReference type="STRING" id="1076935.U4L4Q7"/>
<keyword evidence="3" id="KW-1185">Reference proteome</keyword>
<evidence type="ECO:0000313" key="2">
    <source>
        <dbReference type="EMBL" id="CCX07288.1"/>
    </source>
</evidence>
<evidence type="ECO:0000313" key="3">
    <source>
        <dbReference type="Proteomes" id="UP000018144"/>
    </source>
</evidence>
<feature type="region of interest" description="Disordered" evidence="1">
    <location>
        <begin position="119"/>
        <end position="140"/>
    </location>
</feature>
<reference evidence="2 3" key="1">
    <citation type="journal article" date="2013" name="PLoS Genet.">
        <title>The genome and development-dependent transcriptomes of Pyronema confluens: a window into fungal evolution.</title>
        <authorList>
            <person name="Traeger S."/>
            <person name="Altegoer F."/>
            <person name="Freitag M."/>
            <person name="Gabaldon T."/>
            <person name="Kempken F."/>
            <person name="Kumar A."/>
            <person name="Marcet-Houben M."/>
            <person name="Poggeler S."/>
            <person name="Stajich J.E."/>
            <person name="Nowrousian M."/>
        </authorList>
    </citation>
    <scope>NUCLEOTIDE SEQUENCE [LARGE SCALE GENOMIC DNA]</scope>
    <source>
        <strain evidence="3">CBS 100304</strain>
        <tissue evidence="2">Vegetative mycelium</tissue>
    </source>
</reference>
<sequence length="353" mass="39111">MPSPDIPVASSISPFYLIDPATTYEKDPATLAKQVLIVAARHRTEPALNSHLIPLLAILPEHILPRDADLSTLRWDLLEKRVYVRQAVVPPGSAAGALGPAAHLAAMTQDPTLPLKRRRTTTMAQEPTTPGPRVIDLPDDSEARTPGVKFKKFDCHWLLPKCPAVLHNCDTLWKHVKIVHGRQKELRCFWGTCSETAVMNREDWENHVGLHVEDVRQFLGNGPTALDPYPSTPATGIDQAYLYNHHGEQVTPMAYPSSPTHQFRPPAGFAVNKQFRLAHAGYMPNKSGKPKTQSNANLEAWNAALDRARSLGSGMEGSSAPPIAVEDQDWWSQVTEEWSGEVSRFEVKGNWPN</sequence>